<proteinExistence type="predicted"/>
<dbReference type="RefSeq" id="WP_029707905.1">
    <property type="nucleotide sequence ID" value="NZ_CP019239.1"/>
</dbReference>
<dbReference type="KEGG" id="rsb:RS694_01125"/>
<dbReference type="AlphaFoldDB" id="A0A1P8K5I4"/>
<organism evidence="2 3">
    <name type="scientific">Rhodoferax saidenbachensis</name>
    <dbReference type="NCBI Taxonomy" id="1484693"/>
    <lineage>
        <taxon>Bacteria</taxon>
        <taxon>Pseudomonadati</taxon>
        <taxon>Pseudomonadota</taxon>
        <taxon>Betaproteobacteria</taxon>
        <taxon>Burkholderiales</taxon>
        <taxon>Comamonadaceae</taxon>
        <taxon>Rhodoferax</taxon>
    </lineage>
</organism>
<evidence type="ECO:0000256" key="1">
    <source>
        <dbReference type="SAM" id="Phobius"/>
    </source>
</evidence>
<dbReference type="eggNOG" id="COG4726">
    <property type="taxonomic scope" value="Bacteria"/>
</dbReference>
<keyword evidence="1" id="KW-0812">Transmembrane</keyword>
<name>A0A1P8K5I4_9BURK</name>
<keyword evidence="1" id="KW-0472">Membrane</keyword>
<evidence type="ECO:0000313" key="2">
    <source>
        <dbReference type="EMBL" id="APW41280.1"/>
    </source>
</evidence>
<keyword evidence="1" id="KW-1133">Transmembrane helix</keyword>
<evidence type="ECO:0008006" key="4">
    <source>
        <dbReference type="Google" id="ProtNLM"/>
    </source>
</evidence>
<keyword evidence="3" id="KW-1185">Reference proteome</keyword>
<gene>
    <name evidence="2" type="ORF">RS694_01125</name>
</gene>
<feature type="transmembrane region" description="Helical" evidence="1">
    <location>
        <begin position="12"/>
        <end position="33"/>
    </location>
</feature>
<protein>
    <recommendedName>
        <fullName evidence="4">Agglutinin biogenesis protein MshP</fullName>
    </recommendedName>
</protein>
<accession>A0A1P8K5I4</accession>
<reference evidence="2 3" key="1">
    <citation type="submission" date="2017-01" db="EMBL/GenBank/DDBJ databases">
        <authorList>
            <person name="Mah S.A."/>
            <person name="Swanson W.J."/>
            <person name="Moy G.W."/>
            <person name="Vacquier V.D."/>
        </authorList>
    </citation>
    <scope>NUCLEOTIDE SEQUENCE [LARGE SCALE GENOMIC DNA]</scope>
    <source>
        <strain evidence="2 3">DSM 22694</strain>
    </source>
</reference>
<dbReference type="EMBL" id="CP019239">
    <property type="protein sequence ID" value="APW41280.1"/>
    <property type="molecule type" value="Genomic_DNA"/>
</dbReference>
<sequence length="141" mass="14342">MSHRQSAQGGFAAIAAIFLVVVLAALGGFMLSFSNTQQISSAQDVRGSRAYWAARAGLEWAVVAIPPASTASPDACTVTNPPGTIDGFTITVACTKVTYAETGVTSGVSPTAIVRITVTASTGTVGSIAYIDRSVTASVEQ</sequence>
<dbReference type="STRING" id="1484693.RS694_01125"/>
<evidence type="ECO:0000313" key="3">
    <source>
        <dbReference type="Proteomes" id="UP000186110"/>
    </source>
</evidence>
<dbReference type="Proteomes" id="UP000186110">
    <property type="component" value="Chromosome"/>
</dbReference>